<keyword evidence="2" id="KW-0805">Transcription regulation</keyword>
<keyword evidence="5" id="KW-0539">Nucleus</keyword>
<sequence>MGGLKRKIDTEKQIEGKEPRAVTFSKRRKGLFSKASELCLLSGAQIAIITTPVSANSHNSFYSFGHSSVDSVVAAFLADETPTPTRDVDDENLGFWWEDESLAKSENAEELAEAIDSMKRMLHDLKEELQRDDQHVPVDDVVEKENNNNNDASSLGLGLGLGVGGCNRGMEYFDQIDSEVETTQSQAMPMIDYVVGEGCSNQRLDFDQIFVSEVDETQSQSQAMPMINLDDDEFFSSDFFNELDIDALYA</sequence>
<protein>
    <submittedName>
        <fullName evidence="9">Agamous-like MADS-box protein AGL97</fullName>
    </submittedName>
</protein>
<keyword evidence="8" id="KW-1185">Reference proteome</keyword>
<feature type="coiled-coil region" evidence="6">
    <location>
        <begin position="108"/>
        <end position="135"/>
    </location>
</feature>
<evidence type="ECO:0000256" key="4">
    <source>
        <dbReference type="ARBA" id="ARBA00023163"/>
    </source>
</evidence>
<gene>
    <name evidence="9" type="primary">LOC104783908</name>
</gene>
<dbReference type="PRINTS" id="PR00404">
    <property type="entry name" value="MADSDOMAIN"/>
</dbReference>
<dbReference type="Proteomes" id="UP000694864">
    <property type="component" value="Chromosome 4"/>
</dbReference>
<reference evidence="9" key="2">
    <citation type="submission" date="2025-08" db="UniProtKB">
        <authorList>
            <consortium name="RefSeq"/>
        </authorList>
    </citation>
    <scope>IDENTIFICATION</scope>
    <source>
        <tissue evidence="9">Leaf</tissue>
    </source>
</reference>
<dbReference type="SMART" id="SM00432">
    <property type="entry name" value="MADS"/>
    <property type="match status" value="1"/>
</dbReference>
<keyword evidence="6" id="KW-0175">Coiled coil</keyword>
<evidence type="ECO:0000256" key="5">
    <source>
        <dbReference type="ARBA" id="ARBA00023242"/>
    </source>
</evidence>
<dbReference type="PANTHER" id="PTHR11945:SF702">
    <property type="entry name" value="AGAMOUS-LIKE 83-RELATED"/>
    <property type="match status" value="1"/>
</dbReference>
<name>A0ABM0YX99_CAMSA</name>
<dbReference type="CDD" id="cd00266">
    <property type="entry name" value="MADS_SRF_like"/>
    <property type="match status" value="1"/>
</dbReference>
<dbReference type="Gene3D" id="3.40.1810.10">
    <property type="entry name" value="Transcription factor, MADS-box"/>
    <property type="match status" value="1"/>
</dbReference>
<dbReference type="PROSITE" id="PS50066">
    <property type="entry name" value="MADS_BOX_2"/>
    <property type="match status" value="1"/>
</dbReference>
<dbReference type="InterPro" id="IPR033897">
    <property type="entry name" value="SRF-like_MADS-box"/>
</dbReference>
<keyword evidence="4" id="KW-0804">Transcription</keyword>
<evidence type="ECO:0000259" key="7">
    <source>
        <dbReference type="PROSITE" id="PS50066"/>
    </source>
</evidence>
<dbReference type="GeneID" id="104783908"/>
<evidence type="ECO:0000256" key="3">
    <source>
        <dbReference type="ARBA" id="ARBA00023125"/>
    </source>
</evidence>
<dbReference type="InterPro" id="IPR002100">
    <property type="entry name" value="TF_MADSbox"/>
</dbReference>
<accession>A0ABM0YX99</accession>
<organism evidence="8 9">
    <name type="scientific">Camelina sativa</name>
    <name type="common">False flax</name>
    <name type="synonym">Myagrum sativum</name>
    <dbReference type="NCBI Taxonomy" id="90675"/>
    <lineage>
        <taxon>Eukaryota</taxon>
        <taxon>Viridiplantae</taxon>
        <taxon>Streptophyta</taxon>
        <taxon>Embryophyta</taxon>
        <taxon>Tracheophyta</taxon>
        <taxon>Spermatophyta</taxon>
        <taxon>Magnoliopsida</taxon>
        <taxon>eudicotyledons</taxon>
        <taxon>Gunneridae</taxon>
        <taxon>Pentapetalae</taxon>
        <taxon>rosids</taxon>
        <taxon>malvids</taxon>
        <taxon>Brassicales</taxon>
        <taxon>Brassicaceae</taxon>
        <taxon>Camelineae</taxon>
        <taxon>Camelina</taxon>
    </lineage>
</organism>
<dbReference type="Pfam" id="PF00319">
    <property type="entry name" value="SRF-TF"/>
    <property type="match status" value="1"/>
</dbReference>
<dbReference type="PANTHER" id="PTHR11945">
    <property type="entry name" value="MADS BOX PROTEIN"/>
    <property type="match status" value="1"/>
</dbReference>
<evidence type="ECO:0000313" key="8">
    <source>
        <dbReference type="Proteomes" id="UP000694864"/>
    </source>
</evidence>
<evidence type="ECO:0000256" key="2">
    <source>
        <dbReference type="ARBA" id="ARBA00023015"/>
    </source>
</evidence>
<evidence type="ECO:0000256" key="1">
    <source>
        <dbReference type="ARBA" id="ARBA00004123"/>
    </source>
</evidence>
<evidence type="ECO:0000313" key="9">
    <source>
        <dbReference type="RefSeq" id="XP_010507311.1"/>
    </source>
</evidence>
<comment type="subcellular location">
    <subcellularLocation>
        <location evidence="1">Nucleus</location>
    </subcellularLocation>
</comment>
<dbReference type="RefSeq" id="XP_010507311.1">
    <property type="nucleotide sequence ID" value="XM_010509009.1"/>
</dbReference>
<evidence type="ECO:0000256" key="6">
    <source>
        <dbReference type="SAM" id="Coils"/>
    </source>
</evidence>
<proteinExistence type="predicted"/>
<feature type="domain" description="MADS-box" evidence="7">
    <location>
        <begin position="4"/>
        <end position="49"/>
    </location>
</feature>
<reference evidence="8" key="1">
    <citation type="journal article" date="2014" name="Nat. Commun.">
        <title>The emerging biofuel crop Camelina sativa retains a highly undifferentiated hexaploid genome structure.</title>
        <authorList>
            <person name="Kagale S."/>
            <person name="Koh C."/>
            <person name="Nixon J."/>
            <person name="Bollina V."/>
            <person name="Clarke W.E."/>
            <person name="Tuteja R."/>
            <person name="Spillane C."/>
            <person name="Robinson S.J."/>
            <person name="Links M.G."/>
            <person name="Clarke C."/>
            <person name="Higgins E.E."/>
            <person name="Huebert T."/>
            <person name="Sharpe A.G."/>
            <person name="Parkin I.A."/>
        </authorList>
    </citation>
    <scope>NUCLEOTIDE SEQUENCE [LARGE SCALE GENOMIC DNA]</scope>
    <source>
        <strain evidence="8">cv. DH55</strain>
    </source>
</reference>
<dbReference type="SUPFAM" id="SSF55455">
    <property type="entry name" value="SRF-like"/>
    <property type="match status" value="1"/>
</dbReference>
<dbReference type="InterPro" id="IPR036879">
    <property type="entry name" value="TF_MADSbox_sf"/>
</dbReference>
<keyword evidence="3" id="KW-0238">DNA-binding</keyword>